<dbReference type="PANTHER" id="PTHR43798">
    <property type="entry name" value="MONOACYLGLYCEROL LIPASE"/>
    <property type="match status" value="1"/>
</dbReference>
<keyword evidence="2" id="KW-0378">Hydrolase</keyword>
<proteinExistence type="predicted"/>
<comment type="caution">
    <text evidence="2">The sequence shown here is derived from an EMBL/GenBank/DDBJ whole genome shotgun (WGS) entry which is preliminary data.</text>
</comment>
<name>A0ABV6P5H8_9ACTN</name>
<protein>
    <submittedName>
        <fullName evidence="2">Alpha/beta fold hydrolase</fullName>
    </submittedName>
</protein>
<evidence type="ECO:0000313" key="2">
    <source>
        <dbReference type="EMBL" id="MFC0568287.1"/>
    </source>
</evidence>
<dbReference type="PRINTS" id="PR00111">
    <property type="entry name" value="ABHYDROLASE"/>
</dbReference>
<evidence type="ECO:0000259" key="1">
    <source>
        <dbReference type="Pfam" id="PF12697"/>
    </source>
</evidence>
<feature type="domain" description="AB hydrolase-1" evidence="1">
    <location>
        <begin position="35"/>
        <end position="253"/>
    </location>
</feature>
<dbReference type="EMBL" id="JBHLUE010000034">
    <property type="protein sequence ID" value="MFC0568287.1"/>
    <property type="molecule type" value="Genomic_DNA"/>
</dbReference>
<sequence>MTTVLADSLRPTRISTRAVAGAEITLADRDRTRPFLLLHGGAGPGSMTGFADLLAERTHSRVLLPTHPGFSGTPRPGTLGSTRDLAAAYVELLEQLDLSDVTVVGNSYGGWVAAEIGLARSPRVSGAVIIDGIGIEVDGHPMTSVAGLTSADLLRLSFHDSSKAPRPPAGSASGPSPDLAALAAYAGPTMSDPTLLARLGTLDLPVHVIWGESDGIVGPEYGRAYADALPESTFTLLPRAGHLPQLESPEELLGAIFDLGR</sequence>
<dbReference type="GO" id="GO:0016787">
    <property type="term" value="F:hydrolase activity"/>
    <property type="evidence" value="ECO:0007669"/>
    <property type="project" value="UniProtKB-KW"/>
</dbReference>
<dbReference type="RefSeq" id="WP_377343763.1">
    <property type="nucleotide sequence ID" value="NZ_JBHLUE010000034.1"/>
</dbReference>
<dbReference type="InterPro" id="IPR050266">
    <property type="entry name" value="AB_hydrolase_sf"/>
</dbReference>
<dbReference type="Gene3D" id="3.40.50.1820">
    <property type="entry name" value="alpha/beta hydrolase"/>
    <property type="match status" value="1"/>
</dbReference>
<reference evidence="2 3" key="1">
    <citation type="submission" date="2024-09" db="EMBL/GenBank/DDBJ databases">
        <authorList>
            <person name="Sun Q."/>
            <person name="Mori K."/>
        </authorList>
    </citation>
    <scope>NUCLEOTIDE SEQUENCE [LARGE SCALE GENOMIC DNA]</scope>
    <source>
        <strain evidence="2 3">TBRC 2205</strain>
    </source>
</reference>
<keyword evidence="3" id="KW-1185">Reference proteome</keyword>
<gene>
    <name evidence="2" type="ORF">ACFFHU_29635</name>
</gene>
<organism evidence="2 3">
    <name type="scientific">Plantactinospora siamensis</name>
    <dbReference type="NCBI Taxonomy" id="555372"/>
    <lineage>
        <taxon>Bacteria</taxon>
        <taxon>Bacillati</taxon>
        <taxon>Actinomycetota</taxon>
        <taxon>Actinomycetes</taxon>
        <taxon>Micromonosporales</taxon>
        <taxon>Micromonosporaceae</taxon>
        <taxon>Plantactinospora</taxon>
    </lineage>
</organism>
<dbReference type="Pfam" id="PF12697">
    <property type="entry name" value="Abhydrolase_6"/>
    <property type="match status" value="1"/>
</dbReference>
<dbReference type="InterPro" id="IPR000073">
    <property type="entry name" value="AB_hydrolase_1"/>
</dbReference>
<dbReference type="SUPFAM" id="SSF53474">
    <property type="entry name" value="alpha/beta-Hydrolases"/>
    <property type="match status" value="1"/>
</dbReference>
<evidence type="ECO:0000313" key="3">
    <source>
        <dbReference type="Proteomes" id="UP001589894"/>
    </source>
</evidence>
<dbReference type="Proteomes" id="UP001589894">
    <property type="component" value="Unassembled WGS sequence"/>
</dbReference>
<accession>A0ABV6P5H8</accession>
<dbReference type="InterPro" id="IPR029058">
    <property type="entry name" value="AB_hydrolase_fold"/>
</dbReference>
<dbReference type="PANTHER" id="PTHR43798:SF33">
    <property type="entry name" value="HYDROLASE, PUTATIVE (AFU_ORTHOLOGUE AFUA_2G14860)-RELATED"/>
    <property type="match status" value="1"/>
</dbReference>